<evidence type="ECO:0000313" key="4">
    <source>
        <dbReference type="Proteomes" id="UP000837801"/>
    </source>
</evidence>
<name>A0A9P0VYW3_9ASCO</name>
<keyword evidence="1" id="KW-0489">Methyltransferase</keyword>
<keyword evidence="2" id="KW-0808">Transferase</keyword>
<gene>
    <name evidence="3" type="ORF">CLIB1423_10S02894</name>
</gene>
<keyword evidence="4" id="KW-1185">Reference proteome</keyword>
<dbReference type="InterPro" id="IPR029063">
    <property type="entry name" value="SAM-dependent_MTases_sf"/>
</dbReference>
<evidence type="ECO:0000313" key="3">
    <source>
        <dbReference type="EMBL" id="CAH2353346.1"/>
    </source>
</evidence>
<dbReference type="PANTHER" id="PTHR13090:SF1">
    <property type="entry name" value="ARGININE-HYDROXYLASE NDUFAF5, MITOCHONDRIAL"/>
    <property type="match status" value="1"/>
</dbReference>
<dbReference type="Proteomes" id="UP000837801">
    <property type="component" value="Unassembled WGS sequence"/>
</dbReference>
<sequence length="365" mass="41007">MAISIARSRPVYRSSRDILAVRSLATNSQFKVFDRHSKKIQRSRTPILSPDKSRKVEYIRDEVAIRTIERLAFITRDFTKTLDFGSNAGNFLKNLCESSEYPPAGVCTEEDKFMVDQLNKDKVMVRNKIKELVMVDSSKEMLNRDIDEPYLESFPGVVKRYEADEEAFSHEEALQESNQYDAVISNLSLHWINDLPQTLANINRVLKPDGVFLGTIVGGDTLYELRTSLQLAEQERMGGMSPRVSPLVHLNDVGSLLNRAGFSMLTIDSEDIVVGGYPDIVSICEDLQYMGEQNSVLSRPSYLPKDVLIAANEIYKALHGEQGPDGEITLPATFSVIFVIGWKKSENQPQPLKRGTGQVSLKDVL</sequence>
<protein>
    <recommendedName>
        <fullName evidence="5">Methyltransferase type 11 domain-containing protein</fullName>
    </recommendedName>
</protein>
<comment type="caution">
    <text evidence="3">The sequence shown here is derived from an EMBL/GenBank/DDBJ whole genome shotgun (WGS) entry which is preliminary data.</text>
</comment>
<dbReference type="PANTHER" id="PTHR13090">
    <property type="entry name" value="ARGININE-HYDROXYLASE NDUFAF5, MITOCHONDRIAL"/>
    <property type="match status" value="1"/>
</dbReference>
<dbReference type="SUPFAM" id="SSF53335">
    <property type="entry name" value="S-adenosyl-L-methionine-dependent methyltransferases"/>
    <property type="match status" value="1"/>
</dbReference>
<evidence type="ECO:0008006" key="5">
    <source>
        <dbReference type="Google" id="ProtNLM"/>
    </source>
</evidence>
<dbReference type="EMBL" id="CAKXYY010000010">
    <property type="protein sequence ID" value="CAH2353346.1"/>
    <property type="molecule type" value="Genomic_DNA"/>
</dbReference>
<dbReference type="GO" id="GO:0005739">
    <property type="term" value="C:mitochondrion"/>
    <property type="evidence" value="ECO:0007669"/>
    <property type="project" value="TreeGrafter"/>
</dbReference>
<proteinExistence type="predicted"/>
<dbReference type="InterPro" id="IPR050602">
    <property type="entry name" value="Malonyl-ACP_OMT"/>
</dbReference>
<organism evidence="3 4">
    <name type="scientific">[Candida] railenensis</name>
    <dbReference type="NCBI Taxonomy" id="45579"/>
    <lineage>
        <taxon>Eukaryota</taxon>
        <taxon>Fungi</taxon>
        <taxon>Dikarya</taxon>
        <taxon>Ascomycota</taxon>
        <taxon>Saccharomycotina</taxon>
        <taxon>Pichiomycetes</taxon>
        <taxon>Debaryomycetaceae</taxon>
        <taxon>Kurtzmaniella</taxon>
    </lineage>
</organism>
<accession>A0A9P0VYW3</accession>
<dbReference type="GO" id="GO:0032259">
    <property type="term" value="P:methylation"/>
    <property type="evidence" value="ECO:0007669"/>
    <property type="project" value="UniProtKB-KW"/>
</dbReference>
<dbReference type="GO" id="GO:0008168">
    <property type="term" value="F:methyltransferase activity"/>
    <property type="evidence" value="ECO:0007669"/>
    <property type="project" value="UniProtKB-KW"/>
</dbReference>
<evidence type="ECO:0000256" key="1">
    <source>
        <dbReference type="ARBA" id="ARBA00022603"/>
    </source>
</evidence>
<dbReference type="GO" id="GO:0032981">
    <property type="term" value="P:mitochondrial respiratory chain complex I assembly"/>
    <property type="evidence" value="ECO:0007669"/>
    <property type="project" value="TreeGrafter"/>
</dbReference>
<dbReference type="CDD" id="cd02440">
    <property type="entry name" value="AdoMet_MTases"/>
    <property type="match status" value="1"/>
</dbReference>
<dbReference type="Pfam" id="PF13489">
    <property type="entry name" value="Methyltransf_23"/>
    <property type="match status" value="1"/>
</dbReference>
<dbReference type="AlphaFoldDB" id="A0A9P0VYW3"/>
<dbReference type="OrthoDB" id="16816at2759"/>
<evidence type="ECO:0000256" key="2">
    <source>
        <dbReference type="ARBA" id="ARBA00022679"/>
    </source>
</evidence>
<dbReference type="Gene3D" id="3.40.50.150">
    <property type="entry name" value="Vaccinia Virus protein VP39"/>
    <property type="match status" value="1"/>
</dbReference>
<reference evidence="3" key="1">
    <citation type="submission" date="2022-03" db="EMBL/GenBank/DDBJ databases">
        <authorList>
            <person name="Legras J.-L."/>
            <person name="Devillers H."/>
            <person name="Grondin C."/>
        </authorList>
    </citation>
    <scope>NUCLEOTIDE SEQUENCE</scope>
    <source>
        <strain evidence="3">CLIB 1423</strain>
    </source>
</reference>